<sequence length="166" mass="18156">MPPVAGELPAVTNTLTTAAKDLTVASELPLSRYAGNKVVTSRFTVVRESLAIGLVVYRDLHMPAVQQLVANLTESLSLFEAFSVEQFATNLPLIINKFQYLKQQAEYVAQLHLELSVDFEKLGLFASEVLAFQNETDEARARAKIASFDTSVLRSGQYNTSTGEAA</sequence>
<keyword evidence="2" id="KW-1185">Reference proteome</keyword>
<evidence type="ECO:0000313" key="2">
    <source>
        <dbReference type="Proteomes" id="UP001438707"/>
    </source>
</evidence>
<reference evidence="1 2" key="1">
    <citation type="journal article" date="2024" name="Nat. Commun.">
        <title>Phylogenomics reveals the evolutionary origins of lichenization in chlorophyte algae.</title>
        <authorList>
            <person name="Puginier C."/>
            <person name="Libourel C."/>
            <person name="Otte J."/>
            <person name="Skaloud P."/>
            <person name="Haon M."/>
            <person name="Grisel S."/>
            <person name="Petersen M."/>
            <person name="Berrin J.G."/>
            <person name="Delaux P.M."/>
            <person name="Dal Grande F."/>
            <person name="Keller J."/>
        </authorList>
    </citation>
    <scope>NUCLEOTIDE SEQUENCE [LARGE SCALE GENOMIC DNA]</scope>
    <source>
        <strain evidence="1 2">SAG 2145</strain>
    </source>
</reference>
<protein>
    <submittedName>
        <fullName evidence="1">Uncharacterized protein</fullName>
    </submittedName>
</protein>
<accession>A0AAW1QCS1</accession>
<name>A0AAW1QCS1_9CHLO</name>
<organism evidence="1 2">
    <name type="scientific">Apatococcus lobatus</name>
    <dbReference type="NCBI Taxonomy" id="904363"/>
    <lineage>
        <taxon>Eukaryota</taxon>
        <taxon>Viridiplantae</taxon>
        <taxon>Chlorophyta</taxon>
        <taxon>core chlorophytes</taxon>
        <taxon>Trebouxiophyceae</taxon>
        <taxon>Chlorellales</taxon>
        <taxon>Chlorellaceae</taxon>
        <taxon>Apatococcus</taxon>
    </lineage>
</organism>
<dbReference type="AlphaFoldDB" id="A0AAW1QCS1"/>
<proteinExistence type="predicted"/>
<dbReference type="EMBL" id="JALJOS010000049">
    <property type="protein sequence ID" value="KAK9819218.1"/>
    <property type="molecule type" value="Genomic_DNA"/>
</dbReference>
<evidence type="ECO:0000313" key="1">
    <source>
        <dbReference type="EMBL" id="KAK9819218.1"/>
    </source>
</evidence>
<gene>
    <name evidence="1" type="ORF">WJX74_006757</name>
</gene>
<comment type="caution">
    <text evidence="1">The sequence shown here is derived from an EMBL/GenBank/DDBJ whole genome shotgun (WGS) entry which is preliminary data.</text>
</comment>
<dbReference type="Proteomes" id="UP001438707">
    <property type="component" value="Unassembled WGS sequence"/>
</dbReference>